<keyword evidence="9" id="KW-1185">Reference proteome</keyword>
<evidence type="ECO:0000256" key="4">
    <source>
        <dbReference type="ARBA" id="ARBA00022692"/>
    </source>
</evidence>
<dbReference type="GO" id="GO:0016020">
    <property type="term" value="C:membrane"/>
    <property type="evidence" value="ECO:0007669"/>
    <property type="project" value="UniProtKB-SubCell"/>
</dbReference>
<comment type="subcellular location">
    <subcellularLocation>
        <location evidence="1 7">Membrane</location>
        <topology evidence="1 7">Multi-pass membrane protein</topology>
    </subcellularLocation>
</comment>
<evidence type="ECO:0000256" key="5">
    <source>
        <dbReference type="ARBA" id="ARBA00022989"/>
    </source>
</evidence>
<dbReference type="AlphaFoldDB" id="A0A1V9ZTU6"/>
<reference evidence="8 9" key="1">
    <citation type="journal article" date="2014" name="Genome Biol. Evol.">
        <title>The secreted proteins of Achlya hypogyna and Thraustotheca clavata identify the ancestral oomycete secretome and reveal gene acquisitions by horizontal gene transfer.</title>
        <authorList>
            <person name="Misner I."/>
            <person name="Blouin N."/>
            <person name="Leonard G."/>
            <person name="Richards T.A."/>
            <person name="Lane C.E."/>
        </authorList>
    </citation>
    <scope>NUCLEOTIDE SEQUENCE [LARGE SCALE GENOMIC DNA]</scope>
    <source>
        <strain evidence="8 9">ATCC 48635</strain>
    </source>
</reference>
<proteinExistence type="inferred from homology"/>
<comment type="caution">
    <text evidence="8">The sequence shown here is derived from an EMBL/GenBank/DDBJ whole genome shotgun (WGS) entry which is preliminary data.</text>
</comment>
<feature type="transmembrane region" description="Helical" evidence="7">
    <location>
        <begin position="69"/>
        <end position="88"/>
    </location>
</feature>
<keyword evidence="3 7" id="KW-0592">Phosphate transport</keyword>
<dbReference type="PANTHER" id="PTHR11101">
    <property type="entry name" value="PHOSPHATE TRANSPORTER"/>
    <property type="match status" value="1"/>
</dbReference>
<organism evidence="8 9">
    <name type="scientific">Achlya hypogyna</name>
    <name type="common">Oomycete</name>
    <name type="synonym">Protoachlya hypogyna</name>
    <dbReference type="NCBI Taxonomy" id="1202772"/>
    <lineage>
        <taxon>Eukaryota</taxon>
        <taxon>Sar</taxon>
        <taxon>Stramenopiles</taxon>
        <taxon>Oomycota</taxon>
        <taxon>Saprolegniomycetes</taxon>
        <taxon>Saprolegniales</taxon>
        <taxon>Achlyaceae</taxon>
        <taxon>Achlya</taxon>
    </lineage>
</organism>
<evidence type="ECO:0000256" key="1">
    <source>
        <dbReference type="ARBA" id="ARBA00004141"/>
    </source>
</evidence>
<keyword evidence="4 7" id="KW-0812">Transmembrane</keyword>
<feature type="transmembrane region" description="Helical" evidence="7">
    <location>
        <begin position="174"/>
        <end position="201"/>
    </location>
</feature>
<feature type="transmembrane region" description="Helical" evidence="7">
    <location>
        <begin position="245"/>
        <end position="266"/>
    </location>
</feature>
<dbReference type="GO" id="GO:0005315">
    <property type="term" value="F:phosphate transmembrane transporter activity"/>
    <property type="evidence" value="ECO:0007669"/>
    <property type="project" value="InterPro"/>
</dbReference>
<evidence type="ECO:0000313" key="9">
    <source>
        <dbReference type="Proteomes" id="UP000243579"/>
    </source>
</evidence>
<evidence type="ECO:0000256" key="6">
    <source>
        <dbReference type="ARBA" id="ARBA00023136"/>
    </source>
</evidence>
<keyword evidence="5 7" id="KW-1133">Transmembrane helix</keyword>
<dbReference type="PANTHER" id="PTHR11101:SF80">
    <property type="entry name" value="PHOSPHATE TRANSPORTER"/>
    <property type="match status" value="1"/>
</dbReference>
<feature type="transmembrane region" description="Helical" evidence="7">
    <location>
        <begin position="368"/>
        <end position="396"/>
    </location>
</feature>
<dbReference type="GO" id="GO:0035435">
    <property type="term" value="P:phosphate ion transmembrane transport"/>
    <property type="evidence" value="ECO:0007669"/>
    <property type="project" value="TreeGrafter"/>
</dbReference>
<name>A0A1V9ZTU6_ACHHY</name>
<feature type="transmembrane region" description="Helical" evidence="7">
    <location>
        <begin position="27"/>
        <end position="48"/>
    </location>
</feature>
<accession>A0A1V9ZTU6</accession>
<feature type="transmembrane region" description="Helical" evidence="7">
    <location>
        <begin position="416"/>
        <end position="434"/>
    </location>
</feature>
<sequence>MPCAGLPLCAYEPLDPLCVAASNDGGIPVGIVVLGGVLLLILSFVSTANDMVNIVGTAVASQAIVARRALTLGGLVVFAGYLLAAASVSTPLTEKVGGLSVAQTCWHHGLCDTREVAYADGLIVALCVTVALVGIATLVQVPLSTTHILMGGLIGMALTSGGGSCTNPGGLHRILASTIAAPLLSAAVSTGVYSITARWVLNVNLPQFQALSALPWFFGVSVAATVALVLYRAGPLLPTPPSHHLFYQFASLVAGLGVGAFVRCSLVPYVQRHLPSLLHGGEPCNGVSRTLAVSAMSPFASVHDFAVLERESLPSYLMDSTFTRDADDDVPSLGDPDVSVLQRSTLEWTGDYYCLTPPQRDAYYVFNYALLLLTTLSALLYGICDGANAIAVFNTLATLYGSHLDGGPYSKLDSPLWINGLVGAAAALGAFAGGRRVLARVLHDACFVNPHRGFCMQSGTWVVLFAAALLDVPVSSTHCALSAIAAVSHAHYGCWKVDRARFTWYAISWAFSLPVSMAVVAAVTYILQLYR</sequence>
<evidence type="ECO:0000313" key="8">
    <source>
        <dbReference type="EMBL" id="OQS01414.1"/>
    </source>
</evidence>
<dbReference type="InterPro" id="IPR001204">
    <property type="entry name" value="Phos_transporter"/>
</dbReference>
<dbReference type="EMBL" id="JNBR01000008">
    <property type="protein sequence ID" value="OQS01414.1"/>
    <property type="molecule type" value="Genomic_DNA"/>
</dbReference>
<gene>
    <name evidence="8" type="ORF">ACHHYP_01085</name>
</gene>
<dbReference type="Proteomes" id="UP000243579">
    <property type="component" value="Unassembled WGS sequence"/>
</dbReference>
<feature type="transmembrane region" description="Helical" evidence="7">
    <location>
        <begin position="506"/>
        <end position="527"/>
    </location>
</feature>
<feature type="transmembrane region" description="Helical" evidence="7">
    <location>
        <begin position="146"/>
        <end position="162"/>
    </location>
</feature>
<dbReference type="STRING" id="1202772.A0A1V9ZTU6"/>
<keyword evidence="2 7" id="KW-0813">Transport</keyword>
<evidence type="ECO:0000256" key="2">
    <source>
        <dbReference type="ARBA" id="ARBA00022448"/>
    </source>
</evidence>
<comment type="similarity">
    <text evidence="7">Belongs to the inorganic phosphate transporter (PiT) (TC 2.A.20) family.</text>
</comment>
<feature type="transmembrane region" description="Helical" evidence="7">
    <location>
        <begin position="213"/>
        <end position="233"/>
    </location>
</feature>
<comment type="function">
    <text evidence="7">Sodium-phosphate symporter.</text>
</comment>
<keyword evidence="6 7" id="KW-0472">Membrane</keyword>
<evidence type="ECO:0000256" key="7">
    <source>
        <dbReference type="RuleBase" id="RU363058"/>
    </source>
</evidence>
<feature type="transmembrane region" description="Helical" evidence="7">
    <location>
        <begin position="116"/>
        <end position="139"/>
    </location>
</feature>
<protein>
    <recommendedName>
        <fullName evidence="7">Phosphate transporter</fullName>
    </recommendedName>
</protein>
<dbReference type="OrthoDB" id="67021at2759"/>
<dbReference type="Pfam" id="PF01384">
    <property type="entry name" value="PHO4"/>
    <property type="match status" value="1"/>
</dbReference>
<evidence type="ECO:0000256" key="3">
    <source>
        <dbReference type="ARBA" id="ARBA00022592"/>
    </source>
</evidence>